<dbReference type="Pfam" id="PF13230">
    <property type="entry name" value="GATase_4"/>
    <property type="match status" value="1"/>
</dbReference>
<dbReference type="InterPro" id="IPR017932">
    <property type="entry name" value="GATase_2_dom"/>
</dbReference>
<comment type="caution">
    <text evidence="3">The sequence shown here is derived from an EMBL/GenBank/DDBJ whole genome shotgun (WGS) entry which is preliminary data.</text>
</comment>
<dbReference type="EMBL" id="LBPY01000011">
    <property type="protein sequence ID" value="KKP66197.1"/>
    <property type="molecule type" value="Genomic_DNA"/>
</dbReference>
<reference evidence="3 4" key="1">
    <citation type="journal article" date="2015" name="Nature">
        <title>rRNA introns, odd ribosomes, and small enigmatic genomes across a large radiation of phyla.</title>
        <authorList>
            <person name="Brown C.T."/>
            <person name="Hug L.A."/>
            <person name="Thomas B.C."/>
            <person name="Sharon I."/>
            <person name="Castelle C.J."/>
            <person name="Singh A."/>
            <person name="Wilkins M.J."/>
            <person name="Williams K.H."/>
            <person name="Banfield J.F."/>
        </authorList>
    </citation>
    <scope>NUCLEOTIDE SEQUENCE [LARGE SCALE GENOMIC DNA]</scope>
</reference>
<dbReference type="InterPro" id="IPR026869">
    <property type="entry name" value="EgtC-like"/>
</dbReference>
<sequence>MCRLFGYKTENPSATTNDLVKALGEFRVLAKNGKSLCGISKGHRDGWGIIVYKNGAPALYYRSPKSIIDDNNFELILKSIKNINPEIVISHLRKLSRGRNDVLNTQPFLSGNVSFCHNGTINFPLKMTRENISDSLSFFQMITKTPSKNFSKIFKDNYIKISKCYSYSAMNMLFSDGKNINFIRNWNEKDPIAEKLCYQDYYTLSLYENKYTKFICSEDLVSLKKLVKKECLNRKIYSI</sequence>
<dbReference type="GO" id="GO:0016740">
    <property type="term" value="F:transferase activity"/>
    <property type="evidence" value="ECO:0007669"/>
    <property type="project" value="UniProtKB-KW"/>
</dbReference>
<dbReference type="InterPro" id="IPR029055">
    <property type="entry name" value="Ntn_hydrolases_N"/>
</dbReference>
<dbReference type="PROSITE" id="PS51278">
    <property type="entry name" value="GATASE_TYPE_2"/>
    <property type="match status" value="1"/>
</dbReference>
<feature type="domain" description="Glutamine amidotransferase type-2" evidence="2">
    <location>
        <begin position="2"/>
        <end position="239"/>
    </location>
</feature>
<protein>
    <submittedName>
        <fullName evidence="3">Putative glutamine amidotransferase</fullName>
    </submittedName>
</protein>
<evidence type="ECO:0000259" key="2">
    <source>
        <dbReference type="PROSITE" id="PS51278"/>
    </source>
</evidence>
<dbReference type="Proteomes" id="UP000034952">
    <property type="component" value="Unassembled WGS sequence"/>
</dbReference>
<dbReference type="PANTHER" id="PTHR42824:SF1">
    <property type="entry name" value="GLUTAMINE AMIDOTRANSFERASE YAFJ-RELATED"/>
    <property type="match status" value="1"/>
</dbReference>
<organism evidence="3 4">
    <name type="scientific">Candidatus Nomurabacteria bacterium GW2011_GWE1_35_16</name>
    <dbReference type="NCBI Taxonomy" id="1618761"/>
    <lineage>
        <taxon>Bacteria</taxon>
        <taxon>Candidatus Nomuraibacteriota</taxon>
    </lineage>
</organism>
<dbReference type="Gene3D" id="3.60.20.10">
    <property type="entry name" value="Glutamine Phosphoribosylpyrophosphate, subunit 1, domain 1"/>
    <property type="match status" value="1"/>
</dbReference>
<name>A0A0G0EFS9_9BACT</name>
<gene>
    <name evidence="3" type="ORF">UR64_C0011G0019</name>
</gene>
<keyword evidence="1 3" id="KW-0315">Glutamine amidotransferase</keyword>
<evidence type="ECO:0000313" key="4">
    <source>
        <dbReference type="Proteomes" id="UP000034952"/>
    </source>
</evidence>
<proteinExistence type="predicted"/>
<dbReference type="AlphaFoldDB" id="A0A0G0EFS9"/>
<evidence type="ECO:0000256" key="1">
    <source>
        <dbReference type="ARBA" id="ARBA00022962"/>
    </source>
</evidence>
<accession>A0A0G0EFS9</accession>
<dbReference type="PANTHER" id="PTHR42824">
    <property type="entry name" value="GLUTAMINE AMIDOTRANSFERASE"/>
    <property type="match status" value="1"/>
</dbReference>
<dbReference type="SUPFAM" id="SSF56235">
    <property type="entry name" value="N-terminal nucleophile aminohydrolases (Ntn hydrolases)"/>
    <property type="match status" value="1"/>
</dbReference>
<evidence type="ECO:0000313" key="3">
    <source>
        <dbReference type="EMBL" id="KKP66197.1"/>
    </source>
</evidence>
<keyword evidence="3" id="KW-0808">Transferase</keyword>